<keyword evidence="4 9" id="KW-0732">Signal</keyword>
<dbReference type="PROSITE" id="PS51450">
    <property type="entry name" value="LRR"/>
    <property type="match status" value="2"/>
</dbReference>
<dbReference type="SUPFAM" id="SSF52058">
    <property type="entry name" value="L domain-like"/>
    <property type="match status" value="1"/>
</dbReference>
<dbReference type="Pfam" id="PF00560">
    <property type="entry name" value="LRR_1"/>
    <property type="match status" value="8"/>
</dbReference>
<comment type="caution">
    <text evidence="11">The sequence shown here is derived from an EMBL/GenBank/DDBJ whole genome shotgun (WGS) entry which is preliminary data.</text>
</comment>
<keyword evidence="12" id="KW-1185">Reference proteome</keyword>
<dbReference type="Pfam" id="PF08263">
    <property type="entry name" value="LRRNT_2"/>
    <property type="match status" value="1"/>
</dbReference>
<gene>
    <name evidence="11" type="ORF">VNO78_25626</name>
</gene>
<keyword evidence="6" id="KW-1133">Transmembrane helix</keyword>
<evidence type="ECO:0000256" key="5">
    <source>
        <dbReference type="ARBA" id="ARBA00022737"/>
    </source>
</evidence>
<organism evidence="11 12">
    <name type="scientific">Psophocarpus tetragonolobus</name>
    <name type="common">Winged bean</name>
    <name type="synonym">Dolichos tetragonolobus</name>
    <dbReference type="NCBI Taxonomy" id="3891"/>
    <lineage>
        <taxon>Eukaryota</taxon>
        <taxon>Viridiplantae</taxon>
        <taxon>Streptophyta</taxon>
        <taxon>Embryophyta</taxon>
        <taxon>Tracheophyta</taxon>
        <taxon>Spermatophyta</taxon>
        <taxon>Magnoliopsida</taxon>
        <taxon>eudicotyledons</taxon>
        <taxon>Gunneridae</taxon>
        <taxon>Pentapetalae</taxon>
        <taxon>rosids</taxon>
        <taxon>fabids</taxon>
        <taxon>Fabales</taxon>
        <taxon>Fabaceae</taxon>
        <taxon>Papilionoideae</taxon>
        <taxon>50 kb inversion clade</taxon>
        <taxon>NPAAA clade</taxon>
        <taxon>indigoferoid/millettioid clade</taxon>
        <taxon>Phaseoleae</taxon>
        <taxon>Psophocarpus</taxon>
    </lineage>
</organism>
<evidence type="ECO:0000259" key="10">
    <source>
        <dbReference type="Pfam" id="PF08263"/>
    </source>
</evidence>
<feature type="signal peptide" evidence="9">
    <location>
        <begin position="1"/>
        <end position="20"/>
    </location>
</feature>
<accession>A0AAN9S6S7</accession>
<reference evidence="11 12" key="1">
    <citation type="submission" date="2024-01" db="EMBL/GenBank/DDBJ databases">
        <title>The genomes of 5 underutilized Papilionoideae crops provide insights into root nodulation and disease resistanc.</title>
        <authorList>
            <person name="Jiang F."/>
        </authorList>
    </citation>
    <scope>NUCLEOTIDE SEQUENCE [LARGE SCALE GENOMIC DNA]</scope>
    <source>
        <strain evidence="11">DUOXIRENSHENG_FW03</strain>
        <tissue evidence="11">Leaves</tissue>
    </source>
</reference>
<feature type="domain" description="Leucine-rich repeat-containing N-terminal plant-type" evidence="10">
    <location>
        <begin position="32"/>
        <end position="73"/>
    </location>
</feature>
<name>A0AAN9S6S7_PSOTE</name>
<dbReference type="InterPro" id="IPR013210">
    <property type="entry name" value="LRR_N_plant-typ"/>
</dbReference>
<keyword evidence="5" id="KW-0677">Repeat</keyword>
<dbReference type="EMBL" id="JAYMYS010000006">
    <property type="protein sequence ID" value="KAK7390323.1"/>
    <property type="molecule type" value="Genomic_DNA"/>
</dbReference>
<evidence type="ECO:0000256" key="7">
    <source>
        <dbReference type="ARBA" id="ARBA00023136"/>
    </source>
</evidence>
<dbReference type="PANTHER" id="PTHR48056:SF57">
    <property type="entry name" value="LEUCINE-RICH REPEAT-CONTAINING N-TERMINAL PLANT-TYPE DOMAIN-CONTAINING PROTEIN"/>
    <property type="match status" value="1"/>
</dbReference>
<dbReference type="FunFam" id="3.80.10.10:FF:000095">
    <property type="entry name" value="LRR receptor-like serine/threonine-protein kinase GSO1"/>
    <property type="match status" value="2"/>
</dbReference>
<dbReference type="SUPFAM" id="SSF52047">
    <property type="entry name" value="RNI-like"/>
    <property type="match status" value="1"/>
</dbReference>
<evidence type="ECO:0000256" key="3">
    <source>
        <dbReference type="ARBA" id="ARBA00022692"/>
    </source>
</evidence>
<evidence type="ECO:0000313" key="12">
    <source>
        <dbReference type="Proteomes" id="UP001386955"/>
    </source>
</evidence>
<evidence type="ECO:0000256" key="2">
    <source>
        <dbReference type="ARBA" id="ARBA00022614"/>
    </source>
</evidence>
<dbReference type="AlphaFoldDB" id="A0AAN9S6S7"/>
<dbReference type="InterPro" id="IPR001611">
    <property type="entry name" value="Leu-rich_rpt"/>
</dbReference>
<dbReference type="PANTHER" id="PTHR48056">
    <property type="entry name" value="LRR RECEPTOR-LIKE SERINE/THREONINE-PROTEIN KINASE-RELATED"/>
    <property type="match status" value="1"/>
</dbReference>
<sequence>MKIQLISTVAVITFYWLCLCQHKFVVSCQCLDDQKSLLLQFKNNITFTSTANSKMKQWNASDDCCIWLGVSCDKEGHITGLDVSEEPIFCVLDDSNAIFNFQYLQILILRHTNFTGACPHTVGKLRNLFELDLSSCGFNGKVPNSLSNLSKLSYLDLSDNMFTGSTTSSHFQGMHHLVRVRLGNNFFTGSTPSSLFTLPSMQELWLSHNKFSHLDELVNVTFSRLEFIDISFNNLSGRIPSFLFMFPRLTFLDLSDNQFSQIDEFVDVTCSALTTLNVSSNNLSGLFPTFILHLSTLYDLRLSSNKFNGLVHLNKIFAELKHLTELDLSYNNFSVNASVTNVDPSSFPPIAELFIASCNLNKIPTFLRNISTLTFQGPMPPFPEQVQYLDYSNNKFSSFIPQDIGNYMSSILFLSLSNNTLYGSIPDSLCNASNVKVLDLSLNNISGTIPTCLMMMSGTLEILNLKNNNLSGPIPDRIPTSCDLWTLNLHGNLLDGPIPQSLAHCSKLEVLDLGFNQITGSFPCVLKEISTLRILVLRNNKFQGSISCSKANKTWEMLQIMDIAFNNFGGKMPRNYFTTWKRKVMHNEYEARSKLIEKQVPINPYFHYQASVTIIYKGLQMEFVKILTILTSIDFSSNNFEGRIPENLMDFNTLCILNLSNNALSGEIPSSIGNLKLLESLDISQNSLSGKIPLELASLHSYHI</sequence>
<dbReference type="Gene3D" id="3.80.10.10">
    <property type="entry name" value="Ribonuclease Inhibitor"/>
    <property type="match status" value="3"/>
</dbReference>
<protein>
    <recommendedName>
        <fullName evidence="10">Leucine-rich repeat-containing N-terminal plant-type domain-containing protein</fullName>
    </recommendedName>
</protein>
<comment type="subcellular location">
    <subcellularLocation>
        <location evidence="1">Membrane</location>
        <topology evidence="1">Single-pass membrane protein</topology>
    </subcellularLocation>
</comment>
<feature type="chain" id="PRO_5042816697" description="Leucine-rich repeat-containing N-terminal plant-type domain-containing protein" evidence="9">
    <location>
        <begin position="21"/>
        <end position="704"/>
    </location>
</feature>
<evidence type="ECO:0000256" key="4">
    <source>
        <dbReference type="ARBA" id="ARBA00022729"/>
    </source>
</evidence>
<dbReference type="Pfam" id="PF13516">
    <property type="entry name" value="LRR_6"/>
    <property type="match status" value="1"/>
</dbReference>
<keyword evidence="2" id="KW-0433">Leucine-rich repeat</keyword>
<dbReference type="InterPro" id="IPR003591">
    <property type="entry name" value="Leu-rich_rpt_typical-subtyp"/>
</dbReference>
<dbReference type="InterPro" id="IPR050647">
    <property type="entry name" value="Plant_LRR-RLKs"/>
</dbReference>
<evidence type="ECO:0000256" key="8">
    <source>
        <dbReference type="ARBA" id="ARBA00023180"/>
    </source>
</evidence>
<evidence type="ECO:0000256" key="6">
    <source>
        <dbReference type="ARBA" id="ARBA00022989"/>
    </source>
</evidence>
<dbReference type="SMART" id="SM00369">
    <property type="entry name" value="LRR_TYP"/>
    <property type="match status" value="5"/>
</dbReference>
<evidence type="ECO:0000256" key="9">
    <source>
        <dbReference type="SAM" id="SignalP"/>
    </source>
</evidence>
<keyword evidence="8" id="KW-0325">Glycoprotein</keyword>
<proteinExistence type="predicted"/>
<keyword evidence="7" id="KW-0472">Membrane</keyword>
<keyword evidence="3" id="KW-0812">Transmembrane</keyword>
<dbReference type="GO" id="GO:0033612">
    <property type="term" value="F:receptor serine/threonine kinase binding"/>
    <property type="evidence" value="ECO:0007669"/>
    <property type="project" value="TreeGrafter"/>
</dbReference>
<dbReference type="FunFam" id="3.80.10.10:FF:000041">
    <property type="entry name" value="LRR receptor-like serine/threonine-protein kinase ERECTA"/>
    <property type="match status" value="1"/>
</dbReference>
<evidence type="ECO:0000256" key="1">
    <source>
        <dbReference type="ARBA" id="ARBA00004167"/>
    </source>
</evidence>
<dbReference type="Pfam" id="PF13855">
    <property type="entry name" value="LRR_8"/>
    <property type="match status" value="2"/>
</dbReference>
<dbReference type="Proteomes" id="UP001386955">
    <property type="component" value="Unassembled WGS sequence"/>
</dbReference>
<dbReference type="InterPro" id="IPR032675">
    <property type="entry name" value="LRR_dom_sf"/>
</dbReference>
<dbReference type="SMART" id="SM00365">
    <property type="entry name" value="LRR_SD22"/>
    <property type="match status" value="7"/>
</dbReference>
<dbReference type="GO" id="GO:0016020">
    <property type="term" value="C:membrane"/>
    <property type="evidence" value="ECO:0007669"/>
    <property type="project" value="UniProtKB-SubCell"/>
</dbReference>
<evidence type="ECO:0000313" key="11">
    <source>
        <dbReference type="EMBL" id="KAK7390323.1"/>
    </source>
</evidence>